<evidence type="ECO:0000313" key="2">
    <source>
        <dbReference type="EMBL" id="MDF1586523.1"/>
    </source>
</evidence>
<dbReference type="InterPro" id="IPR017592">
    <property type="entry name" value="Pilus_assmbl_Flp-typ_CpaB"/>
</dbReference>
<accession>A0AAP4D4S0</accession>
<dbReference type="CDD" id="cd11614">
    <property type="entry name" value="SAF_CpaB_FlgA_like"/>
    <property type="match status" value="1"/>
</dbReference>
<evidence type="ECO:0000313" key="3">
    <source>
        <dbReference type="Proteomes" id="UP001301140"/>
    </source>
</evidence>
<comment type="caution">
    <text evidence="2">The sequence shown here is derived from an EMBL/GenBank/DDBJ whole genome shotgun (WGS) entry which is preliminary data.</text>
</comment>
<protein>
    <submittedName>
        <fullName evidence="2">Flp pilus assembly protein CpaB</fullName>
    </submittedName>
</protein>
<dbReference type="AlphaFoldDB" id="A0AAP4D4S0"/>
<sequence>MLRRILLPVLALGLAVATAVYARGWLESQRHAAVPAATAPAAATKTVMVANSELAPGTLLQPGHLRWQPWPDVSVPDSYILEGDHTEEELLGSVVRHPLAAGQPVSRGNLVRPGDHGFLAAVLTPGTRALSVPVNDASSNAGLIFPGDRVDLIVTHSLGDDERGGQARRASETVLENVRVIAMGRRLTGSGGDDASGQVRTTTLEVSPVGAEKVALATELGKLSLSLRSLATPEDDGIATVDAVERPVTWDVDVSRALDSRAAPAGTIVVLRGGSAANGGTVQ</sequence>
<dbReference type="Proteomes" id="UP001301140">
    <property type="component" value="Unassembled WGS sequence"/>
</dbReference>
<dbReference type="SMART" id="SM00858">
    <property type="entry name" value="SAF"/>
    <property type="match status" value="1"/>
</dbReference>
<dbReference type="RefSeq" id="WP_327788938.1">
    <property type="nucleotide sequence ID" value="NZ_JARGEQ010000091.1"/>
</dbReference>
<dbReference type="NCBIfam" id="TIGR03177">
    <property type="entry name" value="pilus_cpaB"/>
    <property type="match status" value="1"/>
</dbReference>
<organism evidence="2 3">
    <name type="scientific">Marinimicrococcus flavescens</name>
    <dbReference type="NCBI Taxonomy" id="3031815"/>
    <lineage>
        <taxon>Bacteria</taxon>
        <taxon>Pseudomonadati</taxon>
        <taxon>Pseudomonadota</taxon>
        <taxon>Alphaproteobacteria</taxon>
        <taxon>Geminicoccales</taxon>
        <taxon>Geminicoccaceae</taxon>
        <taxon>Marinimicrococcus</taxon>
    </lineage>
</organism>
<gene>
    <name evidence="2" type="primary">cpaB</name>
    <name evidence="2" type="ORF">PZ740_09015</name>
</gene>
<feature type="domain" description="SAF" evidence="1">
    <location>
        <begin position="45"/>
        <end position="111"/>
    </location>
</feature>
<name>A0AAP4D4S0_9PROT</name>
<dbReference type="InterPro" id="IPR031571">
    <property type="entry name" value="RcpC_dom"/>
</dbReference>
<dbReference type="Pfam" id="PF16976">
    <property type="entry name" value="RcpC"/>
    <property type="match status" value="1"/>
</dbReference>
<keyword evidence="3" id="KW-1185">Reference proteome</keyword>
<reference evidence="2 3" key="1">
    <citation type="submission" date="2023-03" db="EMBL/GenBank/DDBJ databases">
        <title>YIM 152171 draft genome.</title>
        <authorList>
            <person name="Yang Z."/>
        </authorList>
    </citation>
    <scope>NUCLEOTIDE SEQUENCE [LARGE SCALE GENOMIC DNA]</scope>
    <source>
        <strain evidence="2 3">YIM 152171</strain>
    </source>
</reference>
<evidence type="ECO:0000259" key="1">
    <source>
        <dbReference type="SMART" id="SM00858"/>
    </source>
</evidence>
<dbReference type="InterPro" id="IPR013974">
    <property type="entry name" value="SAF"/>
</dbReference>
<proteinExistence type="predicted"/>
<dbReference type="EMBL" id="JARGEQ010000091">
    <property type="protein sequence ID" value="MDF1586523.1"/>
    <property type="molecule type" value="Genomic_DNA"/>
</dbReference>
<dbReference type="Pfam" id="PF08666">
    <property type="entry name" value="SAF"/>
    <property type="match status" value="1"/>
</dbReference>